<name>A0A6N7V224_9FIRM</name>
<evidence type="ECO:0000313" key="2">
    <source>
        <dbReference type="EMBL" id="MSR94190.1"/>
    </source>
</evidence>
<proteinExistence type="predicted"/>
<evidence type="ECO:0000256" key="1">
    <source>
        <dbReference type="SAM" id="MobiDB-lite"/>
    </source>
</evidence>
<feature type="compositionally biased region" description="Basic and acidic residues" evidence="1">
    <location>
        <begin position="33"/>
        <end position="42"/>
    </location>
</feature>
<evidence type="ECO:0000313" key="3">
    <source>
        <dbReference type="Proteomes" id="UP000434409"/>
    </source>
</evidence>
<protein>
    <submittedName>
        <fullName evidence="2">Uncharacterized protein</fullName>
    </submittedName>
</protein>
<feature type="region of interest" description="Disordered" evidence="1">
    <location>
        <begin position="103"/>
        <end position="135"/>
    </location>
</feature>
<comment type="caution">
    <text evidence="2">The sequence shown here is derived from an EMBL/GenBank/DDBJ whole genome shotgun (WGS) entry which is preliminary data.</text>
</comment>
<dbReference type="EMBL" id="VULY01000018">
    <property type="protein sequence ID" value="MSR94190.1"/>
    <property type="molecule type" value="Genomic_DNA"/>
</dbReference>
<sequence>MAGQDTKRRDQALKEPERTQEKLGNKPAGQETNRFKDVTNGFKKTEFSEKPIKLKGKSRKIFRQFSRCIEDCYKWRLSVEKINIKSTELPRIMDKNDTKCQISRRLQDEDGSNTDQPPSGTERSRKKLQGGVLLL</sequence>
<gene>
    <name evidence="2" type="ORF">FYJ34_07940</name>
</gene>
<organism evidence="2 3">
    <name type="scientific">Suipraeoptans intestinalis</name>
    <dbReference type="NCBI Taxonomy" id="2606628"/>
    <lineage>
        <taxon>Bacteria</taxon>
        <taxon>Bacillati</taxon>
        <taxon>Bacillota</taxon>
        <taxon>Clostridia</taxon>
        <taxon>Lachnospirales</taxon>
        <taxon>Lachnospiraceae</taxon>
        <taxon>Suipraeoptans</taxon>
    </lineage>
</organism>
<dbReference type="RefSeq" id="WP_154477662.1">
    <property type="nucleotide sequence ID" value="NZ_VULY01000018.1"/>
</dbReference>
<dbReference type="Proteomes" id="UP000434409">
    <property type="component" value="Unassembled WGS sequence"/>
</dbReference>
<accession>A0A6N7V224</accession>
<feature type="region of interest" description="Disordered" evidence="1">
    <location>
        <begin position="1"/>
        <end position="42"/>
    </location>
</feature>
<feature type="compositionally biased region" description="Basic and acidic residues" evidence="1">
    <location>
        <begin position="1"/>
        <end position="24"/>
    </location>
</feature>
<dbReference type="AlphaFoldDB" id="A0A6N7V224"/>
<reference evidence="2 3" key="1">
    <citation type="submission" date="2019-08" db="EMBL/GenBank/DDBJ databases">
        <title>In-depth cultivation of the pig gut microbiome towards novel bacterial diversity and tailored functional studies.</title>
        <authorList>
            <person name="Wylensek D."/>
            <person name="Hitch T.C.A."/>
            <person name="Clavel T."/>
        </authorList>
    </citation>
    <scope>NUCLEOTIDE SEQUENCE [LARGE SCALE GENOMIC DNA]</scope>
    <source>
        <strain evidence="2 3">68-1-5</strain>
    </source>
</reference>
<keyword evidence="3" id="KW-1185">Reference proteome</keyword>